<protein>
    <submittedName>
        <fullName evidence="1">Uncharacterized protein</fullName>
    </submittedName>
</protein>
<keyword evidence="2" id="KW-1185">Reference proteome</keyword>
<reference evidence="1" key="2">
    <citation type="submission" date="2025-09" db="UniProtKB">
        <authorList>
            <consortium name="Ensembl"/>
        </authorList>
    </citation>
    <scope>IDENTIFICATION</scope>
</reference>
<dbReference type="AlphaFoldDB" id="A0A8D2QPP7"/>
<evidence type="ECO:0000313" key="1">
    <source>
        <dbReference type="Ensembl" id="ENSZLMP00000007739.1"/>
    </source>
</evidence>
<accession>A0A8D2QPP7</accession>
<dbReference type="Proteomes" id="UP000694401">
    <property type="component" value="Unassembled WGS sequence"/>
</dbReference>
<name>A0A8D2QPP7_ZOSLA</name>
<sequence length="85" mass="9583">PVTVQSVLLSALPDSPPYRMMWTELLMKSVSLNTYQGKIPAPSLAAMILHSASPFHAPMCVLWRDFSCHFRRAHQEIARHHTLTG</sequence>
<reference evidence="1" key="1">
    <citation type="submission" date="2025-08" db="UniProtKB">
        <authorList>
            <consortium name="Ensembl"/>
        </authorList>
    </citation>
    <scope>IDENTIFICATION</scope>
</reference>
<dbReference type="Ensembl" id="ENSZLMT00000007959.1">
    <property type="protein sequence ID" value="ENSZLMP00000007739.1"/>
    <property type="gene ID" value="ENSZLMG00000005483.1"/>
</dbReference>
<organism evidence="1 2">
    <name type="scientific">Zosterops lateralis melanops</name>
    <dbReference type="NCBI Taxonomy" id="1220523"/>
    <lineage>
        <taxon>Eukaryota</taxon>
        <taxon>Metazoa</taxon>
        <taxon>Chordata</taxon>
        <taxon>Craniata</taxon>
        <taxon>Vertebrata</taxon>
        <taxon>Euteleostomi</taxon>
        <taxon>Archelosauria</taxon>
        <taxon>Archosauria</taxon>
        <taxon>Dinosauria</taxon>
        <taxon>Saurischia</taxon>
        <taxon>Theropoda</taxon>
        <taxon>Coelurosauria</taxon>
        <taxon>Aves</taxon>
        <taxon>Neognathae</taxon>
        <taxon>Neoaves</taxon>
        <taxon>Telluraves</taxon>
        <taxon>Australaves</taxon>
        <taxon>Passeriformes</taxon>
        <taxon>Sylvioidea</taxon>
        <taxon>Zosteropidae</taxon>
        <taxon>Zosterops</taxon>
    </lineage>
</organism>
<proteinExistence type="predicted"/>
<evidence type="ECO:0000313" key="2">
    <source>
        <dbReference type="Proteomes" id="UP000694401"/>
    </source>
</evidence>